<dbReference type="Pfam" id="PF20684">
    <property type="entry name" value="Fung_rhodopsin"/>
    <property type="match status" value="1"/>
</dbReference>
<evidence type="ECO:0000256" key="3">
    <source>
        <dbReference type="ARBA" id="ARBA00022989"/>
    </source>
</evidence>
<evidence type="ECO:0000256" key="2">
    <source>
        <dbReference type="ARBA" id="ARBA00022692"/>
    </source>
</evidence>
<proteinExistence type="inferred from homology"/>
<evidence type="ECO:0000313" key="8">
    <source>
        <dbReference type="EMBL" id="KAH7117020.1"/>
    </source>
</evidence>
<dbReference type="GO" id="GO:0016020">
    <property type="term" value="C:membrane"/>
    <property type="evidence" value="ECO:0007669"/>
    <property type="project" value="UniProtKB-SubCell"/>
</dbReference>
<keyword evidence="4 6" id="KW-0472">Membrane</keyword>
<keyword evidence="2 6" id="KW-0812">Transmembrane</keyword>
<sequence>MHGSQLLSRVTPSDMSLSFVNTDLMGVAISLPIIATAATILRFWARMSKTDGRLCADDWILLATLMLCWAHSINTLVAASVGGVNNINSPTSLRQLGVKNALGVKFLFSDSFILCQNVHLDLLQPTIFHQSTFHEGVVRPDGDLEPMVALINDYPIESAWQNAALARHRFDFNTWYIVYSGLSISFDFIILGFPVPMIKKLHVNTKQKISILGIFWLGGFVCVAAIVRFVFLHQTIYRLKDYGSNQYSYITKAFMWAEIEPNTSVVAACLPTYGPLFQKMSSWSEFRKTSTWFRSNPTNISHELNSCHTYYDLDRTVGSKSKGATDDLMTCKGVYKEQGNCADNVMHYEDRVLENS</sequence>
<evidence type="ECO:0000256" key="1">
    <source>
        <dbReference type="ARBA" id="ARBA00004141"/>
    </source>
</evidence>
<keyword evidence="9" id="KW-1185">Reference proteome</keyword>
<accession>A0A9P9IF21</accession>
<evidence type="ECO:0000256" key="6">
    <source>
        <dbReference type="SAM" id="Phobius"/>
    </source>
</evidence>
<evidence type="ECO:0000313" key="9">
    <source>
        <dbReference type="Proteomes" id="UP000700596"/>
    </source>
</evidence>
<feature type="transmembrane region" description="Helical" evidence="6">
    <location>
        <begin position="24"/>
        <end position="44"/>
    </location>
</feature>
<evidence type="ECO:0000259" key="7">
    <source>
        <dbReference type="Pfam" id="PF20684"/>
    </source>
</evidence>
<organism evidence="8 9">
    <name type="scientific">Dendryphion nanum</name>
    <dbReference type="NCBI Taxonomy" id="256645"/>
    <lineage>
        <taxon>Eukaryota</taxon>
        <taxon>Fungi</taxon>
        <taxon>Dikarya</taxon>
        <taxon>Ascomycota</taxon>
        <taxon>Pezizomycotina</taxon>
        <taxon>Dothideomycetes</taxon>
        <taxon>Pleosporomycetidae</taxon>
        <taxon>Pleosporales</taxon>
        <taxon>Torulaceae</taxon>
        <taxon>Dendryphion</taxon>
    </lineage>
</organism>
<feature type="domain" description="Rhodopsin" evidence="7">
    <location>
        <begin position="154"/>
        <end position="279"/>
    </location>
</feature>
<gene>
    <name evidence="8" type="ORF">B0J11DRAFT_593143</name>
</gene>
<dbReference type="EMBL" id="JAGMWT010000014">
    <property type="protein sequence ID" value="KAH7117020.1"/>
    <property type="molecule type" value="Genomic_DNA"/>
</dbReference>
<dbReference type="InterPro" id="IPR049326">
    <property type="entry name" value="Rhodopsin_dom_fungi"/>
</dbReference>
<evidence type="ECO:0000256" key="4">
    <source>
        <dbReference type="ARBA" id="ARBA00023136"/>
    </source>
</evidence>
<protein>
    <recommendedName>
        <fullName evidence="7">Rhodopsin domain-containing protein</fullName>
    </recommendedName>
</protein>
<comment type="similarity">
    <text evidence="5">Belongs to the SAT4 family.</text>
</comment>
<name>A0A9P9IF21_9PLEO</name>
<dbReference type="InterPro" id="IPR052337">
    <property type="entry name" value="SAT4-like"/>
</dbReference>
<feature type="transmembrane region" description="Helical" evidence="6">
    <location>
        <begin position="209"/>
        <end position="231"/>
    </location>
</feature>
<evidence type="ECO:0000256" key="5">
    <source>
        <dbReference type="ARBA" id="ARBA00038359"/>
    </source>
</evidence>
<dbReference type="PANTHER" id="PTHR33048">
    <property type="entry name" value="PTH11-LIKE INTEGRAL MEMBRANE PROTEIN (AFU_ORTHOLOGUE AFUA_5G11245)"/>
    <property type="match status" value="1"/>
</dbReference>
<dbReference type="OrthoDB" id="5398388at2759"/>
<keyword evidence="3 6" id="KW-1133">Transmembrane helix</keyword>
<feature type="transmembrane region" description="Helical" evidence="6">
    <location>
        <begin position="176"/>
        <end position="197"/>
    </location>
</feature>
<dbReference type="PANTHER" id="PTHR33048:SF18">
    <property type="entry name" value="INTEGRAL MEMBRANE PROTEIN"/>
    <property type="match status" value="1"/>
</dbReference>
<comment type="caution">
    <text evidence="8">The sequence shown here is derived from an EMBL/GenBank/DDBJ whole genome shotgun (WGS) entry which is preliminary data.</text>
</comment>
<comment type="subcellular location">
    <subcellularLocation>
        <location evidence="1">Membrane</location>
        <topology evidence="1">Multi-pass membrane protein</topology>
    </subcellularLocation>
</comment>
<dbReference type="Proteomes" id="UP000700596">
    <property type="component" value="Unassembled WGS sequence"/>
</dbReference>
<dbReference type="AlphaFoldDB" id="A0A9P9IF21"/>
<reference evidence="8" key="1">
    <citation type="journal article" date="2021" name="Nat. Commun.">
        <title>Genetic determinants of endophytism in the Arabidopsis root mycobiome.</title>
        <authorList>
            <person name="Mesny F."/>
            <person name="Miyauchi S."/>
            <person name="Thiergart T."/>
            <person name="Pickel B."/>
            <person name="Atanasova L."/>
            <person name="Karlsson M."/>
            <person name="Huettel B."/>
            <person name="Barry K.W."/>
            <person name="Haridas S."/>
            <person name="Chen C."/>
            <person name="Bauer D."/>
            <person name="Andreopoulos W."/>
            <person name="Pangilinan J."/>
            <person name="LaButti K."/>
            <person name="Riley R."/>
            <person name="Lipzen A."/>
            <person name="Clum A."/>
            <person name="Drula E."/>
            <person name="Henrissat B."/>
            <person name="Kohler A."/>
            <person name="Grigoriev I.V."/>
            <person name="Martin F.M."/>
            <person name="Hacquard S."/>
        </authorList>
    </citation>
    <scope>NUCLEOTIDE SEQUENCE</scope>
    <source>
        <strain evidence="8">MPI-CAGE-CH-0243</strain>
    </source>
</reference>